<dbReference type="AlphaFoldDB" id="A0A5J9VB37"/>
<proteinExistence type="predicted"/>
<reference evidence="1 2" key="1">
    <citation type="journal article" date="2019" name="Sci. Rep.">
        <title>A high-quality genome of Eragrostis curvula grass provides insights into Poaceae evolution and supports new strategies to enhance forage quality.</title>
        <authorList>
            <person name="Carballo J."/>
            <person name="Santos B.A.C.M."/>
            <person name="Zappacosta D."/>
            <person name="Garbus I."/>
            <person name="Selva J.P."/>
            <person name="Gallo C.A."/>
            <person name="Diaz A."/>
            <person name="Albertini E."/>
            <person name="Caccamo M."/>
            <person name="Echenique V."/>
        </authorList>
    </citation>
    <scope>NUCLEOTIDE SEQUENCE [LARGE SCALE GENOMIC DNA]</scope>
    <source>
        <strain evidence="2">cv. Victoria</strain>
        <tissue evidence="1">Leaf</tissue>
    </source>
</reference>
<name>A0A5J9VB37_9POAL</name>
<comment type="caution">
    <text evidence="1">The sequence shown here is derived from an EMBL/GenBank/DDBJ whole genome shotgun (WGS) entry which is preliminary data.</text>
</comment>
<sequence length="99" mass="11004">MLLEEGRRAIWHAKQGLEVCSRWSSRGRLGRRDGDSGGEVAVVAVVRCCCLPNCRRRYIGEFLPVLPFVPEATKSIWFQPISLQESVPQGALRLLLGGP</sequence>
<evidence type="ECO:0000313" key="2">
    <source>
        <dbReference type="Proteomes" id="UP000324897"/>
    </source>
</evidence>
<organism evidence="1 2">
    <name type="scientific">Eragrostis curvula</name>
    <name type="common">weeping love grass</name>
    <dbReference type="NCBI Taxonomy" id="38414"/>
    <lineage>
        <taxon>Eukaryota</taxon>
        <taxon>Viridiplantae</taxon>
        <taxon>Streptophyta</taxon>
        <taxon>Embryophyta</taxon>
        <taxon>Tracheophyta</taxon>
        <taxon>Spermatophyta</taxon>
        <taxon>Magnoliopsida</taxon>
        <taxon>Liliopsida</taxon>
        <taxon>Poales</taxon>
        <taxon>Poaceae</taxon>
        <taxon>PACMAD clade</taxon>
        <taxon>Chloridoideae</taxon>
        <taxon>Eragrostideae</taxon>
        <taxon>Eragrostidinae</taxon>
        <taxon>Eragrostis</taxon>
    </lineage>
</organism>
<keyword evidence="2" id="KW-1185">Reference proteome</keyword>
<evidence type="ECO:0000313" key="1">
    <source>
        <dbReference type="EMBL" id="TVU32848.1"/>
    </source>
</evidence>
<gene>
    <name evidence="1" type="ORF">EJB05_24607</name>
</gene>
<dbReference type="Proteomes" id="UP000324897">
    <property type="component" value="Chromosome 1"/>
</dbReference>
<protein>
    <submittedName>
        <fullName evidence="1">Uncharacterized protein</fullName>
    </submittedName>
</protein>
<dbReference type="Gramene" id="TVU32848">
    <property type="protein sequence ID" value="TVU32848"/>
    <property type="gene ID" value="EJB05_24607"/>
</dbReference>
<dbReference type="EMBL" id="RWGY01000011">
    <property type="protein sequence ID" value="TVU32848.1"/>
    <property type="molecule type" value="Genomic_DNA"/>
</dbReference>
<accession>A0A5J9VB37</accession>